<sequence>MNSILGPNPSIYPLRDKMSKHSVLLLSIMSCRYIKPLIREAFTIIPPDLQGWVFGHGLDDDTLAILASAKTHIYRYFLGVELRSEDLVWRRTLSSSWEYVIKFVDGHYQYYEETKTDKDTNLAYTNIWLTPELKEFIKQRKLTFAEHVMCESAGETLLTVLEGKLEGKRSRGRRRQGYTDDLKQWTGRYEEMKRMAEE</sequence>
<organism evidence="1 2">
    <name type="scientific">Cordylochernes scorpioides</name>
    <dbReference type="NCBI Taxonomy" id="51811"/>
    <lineage>
        <taxon>Eukaryota</taxon>
        <taxon>Metazoa</taxon>
        <taxon>Ecdysozoa</taxon>
        <taxon>Arthropoda</taxon>
        <taxon>Chelicerata</taxon>
        <taxon>Arachnida</taxon>
        <taxon>Pseudoscorpiones</taxon>
        <taxon>Cheliferoidea</taxon>
        <taxon>Chernetidae</taxon>
        <taxon>Cordylochernes</taxon>
    </lineage>
</organism>
<name>A0ABY6LJI6_9ARAC</name>
<keyword evidence="2" id="KW-1185">Reference proteome</keyword>
<dbReference type="Proteomes" id="UP001235939">
    <property type="component" value="Chromosome 20"/>
</dbReference>
<evidence type="ECO:0000313" key="1">
    <source>
        <dbReference type="EMBL" id="UYV81306.1"/>
    </source>
</evidence>
<reference evidence="1 2" key="1">
    <citation type="submission" date="2022-01" db="EMBL/GenBank/DDBJ databases">
        <title>A chromosomal length assembly of Cordylochernes scorpioides.</title>
        <authorList>
            <person name="Zeh D."/>
            <person name="Zeh J."/>
        </authorList>
    </citation>
    <scope>NUCLEOTIDE SEQUENCE [LARGE SCALE GENOMIC DNA]</scope>
    <source>
        <strain evidence="1">IN4F17</strain>
        <tissue evidence="1">Whole Body</tissue>
    </source>
</reference>
<gene>
    <name evidence="1" type="ORF">LAZ67_20000725</name>
</gene>
<protein>
    <submittedName>
        <fullName evidence="1">Uncharacterized protein</fullName>
    </submittedName>
</protein>
<proteinExistence type="predicted"/>
<evidence type="ECO:0000313" key="2">
    <source>
        <dbReference type="Proteomes" id="UP001235939"/>
    </source>
</evidence>
<accession>A0ABY6LJI6</accession>
<feature type="non-terminal residue" evidence="1">
    <location>
        <position position="1"/>
    </location>
</feature>
<dbReference type="EMBL" id="CP092882">
    <property type="protein sequence ID" value="UYV81306.1"/>
    <property type="molecule type" value="Genomic_DNA"/>
</dbReference>